<keyword evidence="1" id="KW-0472">Membrane</keyword>
<evidence type="ECO:0000256" key="1">
    <source>
        <dbReference type="SAM" id="Phobius"/>
    </source>
</evidence>
<reference evidence="2" key="1">
    <citation type="journal article" date="2023" name="GigaByte">
        <title>Genome assembly of the bearded iris, Iris pallida Lam.</title>
        <authorList>
            <person name="Bruccoleri R.E."/>
            <person name="Oakeley E.J."/>
            <person name="Faust A.M.E."/>
            <person name="Altorfer M."/>
            <person name="Dessus-Babus S."/>
            <person name="Burckhardt D."/>
            <person name="Oertli M."/>
            <person name="Naumann U."/>
            <person name="Petersen F."/>
            <person name="Wong J."/>
        </authorList>
    </citation>
    <scope>NUCLEOTIDE SEQUENCE</scope>
    <source>
        <strain evidence="2">GSM-AAB239-AS_SAM_17_03QT</strain>
    </source>
</reference>
<evidence type="ECO:0000313" key="3">
    <source>
        <dbReference type="Proteomes" id="UP001140949"/>
    </source>
</evidence>
<reference evidence="2" key="2">
    <citation type="submission" date="2023-04" db="EMBL/GenBank/DDBJ databases">
        <authorList>
            <person name="Bruccoleri R.E."/>
            <person name="Oakeley E.J."/>
            <person name="Faust A.-M."/>
            <person name="Dessus-Babus S."/>
            <person name="Altorfer M."/>
            <person name="Burckhardt D."/>
            <person name="Oertli M."/>
            <person name="Naumann U."/>
            <person name="Petersen F."/>
            <person name="Wong J."/>
        </authorList>
    </citation>
    <scope>NUCLEOTIDE SEQUENCE</scope>
    <source>
        <strain evidence="2">GSM-AAB239-AS_SAM_17_03QT</strain>
        <tissue evidence="2">Leaf</tissue>
    </source>
</reference>
<sequence length="90" mass="10771">MLGSKLVGPITVCLENCSNLSRMDLPRQTWFTTYWLPSQTEQHDVVPLIFFFAIYVFYYGKFLRYENRDLQFIKHERDIPNLIMTLSVFL</sequence>
<protein>
    <submittedName>
        <fullName evidence="2">WRKY transcription factor 49</fullName>
    </submittedName>
</protein>
<comment type="caution">
    <text evidence="2">The sequence shown here is derived from an EMBL/GenBank/DDBJ whole genome shotgun (WGS) entry which is preliminary data.</text>
</comment>
<accession>A0AAX6EUL3</accession>
<name>A0AAX6EUL3_IRIPA</name>
<proteinExistence type="predicted"/>
<keyword evidence="1" id="KW-1133">Transmembrane helix</keyword>
<feature type="transmembrane region" description="Helical" evidence="1">
    <location>
        <begin position="45"/>
        <end position="63"/>
    </location>
</feature>
<dbReference type="AlphaFoldDB" id="A0AAX6EUL3"/>
<dbReference type="Proteomes" id="UP001140949">
    <property type="component" value="Unassembled WGS sequence"/>
</dbReference>
<evidence type="ECO:0000313" key="2">
    <source>
        <dbReference type="EMBL" id="KAJ6807611.1"/>
    </source>
</evidence>
<keyword evidence="3" id="KW-1185">Reference proteome</keyword>
<gene>
    <name evidence="2" type="ORF">M6B38_169235</name>
</gene>
<organism evidence="2 3">
    <name type="scientific">Iris pallida</name>
    <name type="common">Sweet iris</name>
    <dbReference type="NCBI Taxonomy" id="29817"/>
    <lineage>
        <taxon>Eukaryota</taxon>
        <taxon>Viridiplantae</taxon>
        <taxon>Streptophyta</taxon>
        <taxon>Embryophyta</taxon>
        <taxon>Tracheophyta</taxon>
        <taxon>Spermatophyta</taxon>
        <taxon>Magnoliopsida</taxon>
        <taxon>Liliopsida</taxon>
        <taxon>Asparagales</taxon>
        <taxon>Iridaceae</taxon>
        <taxon>Iridoideae</taxon>
        <taxon>Irideae</taxon>
        <taxon>Iris</taxon>
    </lineage>
</organism>
<keyword evidence="1" id="KW-0812">Transmembrane</keyword>
<dbReference type="EMBL" id="JANAVB010033819">
    <property type="protein sequence ID" value="KAJ6807611.1"/>
    <property type="molecule type" value="Genomic_DNA"/>
</dbReference>